<dbReference type="GO" id="GO:0000981">
    <property type="term" value="F:DNA-binding transcription factor activity, RNA polymerase II-specific"/>
    <property type="evidence" value="ECO:0007669"/>
    <property type="project" value="TreeGrafter"/>
</dbReference>
<dbReference type="AlphaFoldDB" id="A0A6P7FSR1"/>
<dbReference type="PANTHER" id="PTHR24394">
    <property type="entry name" value="ZINC FINGER PROTEIN"/>
    <property type="match status" value="1"/>
</dbReference>
<dbReference type="PROSITE" id="PS00028">
    <property type="entry name" value="ZINC_FINGER_C2H2_1"/>
    <property type="match status" value="4"/>
</dbReference>
<dbReference type="PANTHER" id="PTHR24394:SF29">
    <property type="entry name" value="MYONEURIN"/>
    <property type="match status" value="1"/>
</dbReference>
<dbReference type="FunFam" id="3.30.160.60:FF:001498">
    <property type="entry name" value="Zinc finger protein 404"/>
    <property type="match status" value="1"/>
</dbReference>
<keyword evidence="6" id="KW-0539">Nucleus</keyword>
<dbReference type="SUPFAM" id="SSF57667">
    <property type="entry name" value="beta-beta-alpha zinc fingers"/>
    <property type="match status" value="3"/>
</dbReference>
<sequence>MELNQEVSEDSCKSEIQANEVNDALFDTKIKFCQMEVKQEVSEDTCKTEIQDEVNGAVFDYLKIELNEELEKESTHNASDYLESNEDSIKTEIEGVEEKLTNKKSFPLEDIQTDASKVFKDPVRTNGTLNQYLSAVTCEVCTKQFFTKNLLTIDISENIKKGIYTCKTCTKDFLKSFDSKSQVETHNTGEKPFECEICSKLFSQTCHLNEHMKLHTGDKPFKCEICSKVFSLKSNLNKHAKVHKGDKPFACEVCSKTFSLKCNLNKHMKIHTGDKPFTCKICSKVFSRKCNVERHEEMHWRNTFYM</sequence>
<keyword evidence="3" id="KW-0677">Repeat</keyword>
<dbReference type="SMART" id="SM00355">
    <property type="entry name" value="ZnF_C2H2"/>
    <property type="match status" value="4"/>
</dbReference>
<evidence type="ECO:0000256" key="3">
    <source>
        <dbReference type="ARBA" id="ARBA00022737"/>
    </source>
</evidence>
<feature type="domain" description="C2H2-type" evidence="8">
    <location>
        <begin position="249"/>
        <end position="276"/>
    </location>
</feature>
<evidence type="ECO:0000256" key="5">
    <source>
        <dbReference type="ARBA" id="ARBA00022833"/>
    </source>
</evidence>
<protein>
    <submittedName>
        <fullName evidence="11">Zinc finger protein 320-like isoform X4</fullName>
    </submittedName>
</protein>
<dbReference type="Gene3D" id="3.30.160.60">
    <property type="entry name" value="Classic Zinc Finger"/>
    <property type="match status" value="4"/>
</dbReference>
<keyword evidence="10" id="KW-1185">Reference proteome</keyword>
<keyword evidence="4 7" id="KW-0863">Zinc-finger</keyword>
<evidence type="ECO:0000256" key="4">
    <source>
        <dbReference type="ARBA" id="ARBA00022771"/>
    </source>
</evidence>
<dbReference type="Pfam" id="PF00096">
    <property type="entry name" value="zf-C2H2"/>
    <property type="match status" value="4"/>
</dbReference>
<evidence type="ECO:0000256" key="2">
    <source>
        <dbReference type="ARBA" id="ARBA00022723"/>
    </source>
</evidence>
<evidence type="ECO:0000313" key="10">
    <source>
        <dbReference type="Proteomes" id="UP001652700"/>
    </source>
</evidence>
<dbReference type="InterPro" id="IPR036236">
    <property type="entry name" value="Znf_C2H2_sf"/>
</dbReference>
<dbReference type="PROSITE" id="PS50157">
    <property type="entry name" value="ZINC_FINGER_C2H2_2"/>
    <property type="match status" value="5"/>
</dbReference>
<evidence type="ECO:0000256" key="1">
    <source>
        <dbReference type="ARBA" id="ARBA00004123"/>
    </source>
</evidence>
<dbReference type="FunFam" id="3.30.160.60:FF:000557">
    <property type="entry name" value="zinc finger and SCAN domain-containing protein 29"/>
    <property type="match status" value="1"/>
</dbReference>
<evidence type="ECO:0000313" key="9">
    <source>
        <dbReference type="EnsemblMetazoa" id="XP_028135830.1"/>
    </source>
</evidence>
<reference evidence="11" key="1">
    <citation type="submission" date="2025-04" db="UniProtKB">
        <authorList>
            <consortium name="RefSeq"/>
        </authorList>
    </citation>
    <scope>IDENTIFICATION</scope>
    <source>
        <tissue evidence="11">Whole insect</tissue>
    </source>
</reference>
<evidence type="ECO:0000256" key="7">
    <source>
        <dbReference type="PROSITE-ProRule" id="PRU00042"/>
    </source>
</evidence>
<evidence type="ECO:0000259" key="8">
    <source>
        <dbReference type="PROSITE" id="PS50157"/>
    </source>
</evidence>
<dbReference type="Proteomes" id="UP001652700">
    <property type="component" value="Unplaced"/>
</dbReference>
<proteinExistence type="predicted"/>
<evidence type="ECO:0000256" key="6">
    <source>
        <dbReference type="ARBA" id="ARBA00023242"/>
    </source>
</evidence>
<feature type="domain" description="C2H2-type" evidence="8">
    <location>
        <begin position="164"/>
        <end position="192"/>
    </location>
</feature>
<comment type="subcellular location">
    <subcellularLocation>
        <location evidence="1">Nucleus</location>
    </subcellularLocation>
</comment>
<dbReference type="GO" id="GO:0008270">
    <property type="term" value="F:zinc ion binding"/>
    <property type="evidence" value="ECO:0007669"/>
    <property type="project" value="UniProtKB-KW"/>
</dbReference>
<keyword evidence="5" id="KW-0862">Zinc</keyword>
<gene>
    <name evidence="11" type="primary">LOC114330627</name>
</gene>
<feature type="domain" description="C2H2-type" evidence="8">
    <location>
        <begin position="193"/>
        <end position="220"/>
    </location>
</feature>
<reference evidence="9" key="2">
    <citation type="submission" date="2025-05" db="UniProtKB">
        <authorList>
            <consortium name="EnsemblMetazoa"/>
        </authorList>
    </citation>
    <scope>IDENTIFICATION</scope>
</reference>
<feature type="domain" description="C2H2-type" evidence="8">
    <location>
        <begin position="277"/>
        <end position="299"/>
    </location>
</feature>
<dbReference type="EnsemblMetazoa" id="XM_028280029.2">
    <property type="protein sequence ID" value="XP_028135830.1"/>
    <property type="gene ID" value="LOC114330627"/>
</dbReference>
<dbReference type="GO" id="GO:0005634">
    <property type="term" value="C:nucleus"/>
    <property type="evidence" value="ECO:0007669"/>
    <property type="project" value="UniProtKB-SubCell"/>
</dbReference>
<dbReference type="OrthoDB" id="9936054at2759"/>
<keyword evidence="2" id="KW-0479">Metal-binding</keyword>
<feature type="domain" description="C2H2-type" evidence="8">
    <location>
        <begin position="221"/>
        <end position="248"/>
    </location>
</feature>
<dbReference type="FunFam" id="3.30.160.60:FF:000774">
    <property type="entry name" value="Zinc finger protein"/>
    <property type="match status" value="1"/>
</dbReference>
<dbReference type="InterPro" id="IPR013087">
    <property type="entry name" value="Znf_C2H2_type"/>
</dbReference>
<dbReference type="GeneID" id="114330627"/>
<dbReference type="RefSeq" id="XP_028135830.1">
    <property type="nucleotide sequence ID" value="XM_028280029.1"/>
</dbReference>
<organism evidence="11">
    <name type="scientific">Diabrotica virgifera virgifera</name>
    <name type="common">western corn rootworm</name>
    <dbReference type="NCBI Taxonomy" id="50390"/>
    <lineage>
        <taxon>Eukaryota</taxon>
        <taxon>Metazoa</taxon>
        <taxon>Ecdysozoa</taxon>
        <taxon>Arthropoda</taxon>
        <taxon>Hexapoda</taxon>
        <taxon>Insecta</taxon>
        <taxon>Pterygota</taxon>
        <taxon>Neoptera</taxon>
        <taxon>Endopterygota</taxon>
        <taxon>Coleoptera</taxon>
        <taxon>Polyphaga</taxon>
        <taxon>Cucujiformia</taxon>
        <taxon>Chrysomeloidea</taxon>
        <taxon>Chrysomelidae</taxon>
        <taxon>Galerucinae</taxon>
        <taxon>Diabroticina</taxon>
        <taxon>Diabroticites</taxon>
        <taxon>Diabrotica</taxon>
    </lineage>
</organism>
<evidence type="ECO:0000313" key="11">
    <source>
        <dbReference type="RefSeq" id="XP_028135830.1"/>
    </source>
</evidence>
<dbReference type="FunFam" id="3.30.160.60:FF:000110">
    <property type="entry name" value="Zinc finger protein-like"/>
    <property type="match status" value="1"/>
</dbReference>
<accession>A0A6P7FSR1</accession>
<name>A0A6P7FSR1_DIAVI</name>